<protein>
    <submittedName>
        <fullName evidence="2">Uncharacterized protein</fullName>
    </submittedName>
</protein>
<accession>A0A067MTF2</accession>
<evidence type="ECO:0000313" key="2">
    <source>
        <dbReference type="EMBL" id="KDQ14821.1"/>
    </source>
</evidence>
<dbReference type="AlphaFoldDB" id="A0A067MTF2"/>
<name>A0A067MTF2_BOTB1</name>
<gene>
    <name evidence="2" type="ORF">BOTBODRAFT_330283</name>
</gene>
<dbReference type="Proteomes" id="UP000027195">
    <property type="component" value="Unassembled WGS sequence"/>
</dbReference>
<feature type="region of interest" description="Disordered" evidence="1">
    <location>
        <begin position="1"/>
        <end position="66"/>
    </location>
</feature>
<evidence type="ECO:0000256" key="1">
    <source>
        <dbReference type="SAM" id="MobiDB-lite"/>
    </source>
</evidence>
<dbReference type="HOGENOM" id="CLU_2120705_0_0_1"/>
<proteinExistence type="predicted"/>
<dbReference type="EMBL" id="KL198035">
    <property type="protein sequence ID" value="KDQ14821.1"/>
    <property type="molecule type" value="Genomic_DNA"/>
</dbReference>
<dbReference type="InParanoid" id="A0A067MTF2"/>
<reference evidence="3" key="1">
    <citation type="journal article" date="2014" name="Proc. Natl. Acad. Sci. U.S.A.">
        <title>Extensive sampling of basidiomycete genomes demonstrates inadequacy of the white-rot/brown-rot paradigm for wood decay fungi.</title>
        <authorList>
            <person name="Riley R."/>
            <person name="Salamov A.A."/>
            <person name="Brown D.W."/>
            <person name="Nagy L.G."/>
            <person name="Floudas D."/>
            <person name="Held B.W."/>
            <person name="Levasseur A."/>
            <person name="Lombard V."/>
            <person name="Morin E."/>
            <person name="Otillar R."/>
            <person name="Lindquist E.A."/>
            <person name="Sun H."/>
            <person name="LaButti K.M."/>
            <person name="Schmutz J."/>
            <person name="Jabbour D."/>
            <person name="Luo H."/>
            <person name="Baker S.E."/>
            <person name="Pisabarro A.G."/>
            <person name="Walton J.D."/>
            <person name="Blanchette R.A."/>
            <person name="Henrissat B."/>
            <person name="Martin F."/>
            <person name="Cullen D."/>
            <person name="Hibbett D.S."/>
            <person name="Grigoriev I.V."/>
        </authorList>
    </citation>
    <scope>NUCLEOTIDE SEQUENCE [LARGE SCALE GENOMIC DNA]</scope>
    <source>
        <strain evidence="3">FD-172 SS1</strain>
    </source>
</reference>
<feature type="compositionally biased region" description="Basic and acidic residues" evidence="1">
    <location>
        <begin position="1"/>
        <end position="19"/>
    </location>
</feature>
<sequence length="114" mass="13220">MLDHKARENARVHDQDVEHLTTVPSSNHNVCQRGRFPRQTSGRRKPALETNVASEADGNEAVRCREHRETNRLERLDLPKDQMIEEYQGLRRLKEEDSLARRTLPRLLAISAVK</sequence>
<evidence type="ECO:0000313" key="3">
    <source>
        <dbReference type="Proteomes" id="UP000027195"/>
    </source>
</evidence>
<organism evidence="2 3">
    <name type="scientific">Botryobasidium botryosum (strain FD-172 SS1)</name>
    <dbReference type="NCBI Taxonomy" id="930990"/>
    <lineage>
        <taxon>Eukaryota</taxon>
        <taxon>Fungi</taxon>
        <taxon>Dikarya</taxon>
        <taxon>Basidiomycota</taxon>
        <taxon>Agaricomycotina</taxon>
        <taxon>Agaricomycetes</taxon>
        <taxon>Cantharellales</taxon>
        <taxon>Botryobasidiaceae</taxon>
        <taxon>Botryobasidium</taxon>
    </lineage>
</organism>
<keyword evidence="3" id="KW-1185">Reference proteome</keyword>